<organism evidence="2 3">
    <name type="scientific">Oryza meyeriana var. granulata</name>
    <dbReference type="NCBI Taxonomy" id="110450"/>
    <lineage>
        <taxon>Eukaryota</taxon>
        <taxon>Viridiplantae</taxon>
        <taxon>Streptophyta</taxon>
        <taxon>Embryophyta</taxon>
        <taxon>Tracheophyta</taxon>
        <taxon>Spermatophyta</taxon>
        <taxon>Magnoliopsida</taxon>
        <taxon>Liliopsida</taxon>
        <taxon>Poales</taxon>
        <taxon>Poaceae</taxon>
        <taxon>BOP clade</taxon>
        <taxon>Oryzoideae</taxon>
        <taxon>Oryzeae</taxon>
        <taxon>Oryzinae</taxon>
        <taxon>Oryza</taxon>
        <taxon>Oryza meyeriana</taxon>
    </lineage>
</organism>
<sequence length="103" mass="12042">MHRPRAERVEAIATREEAAKALRELHSQREAFAILEEQAEEHGLELARREEAVTKQEKAATQREGILRAAEARVRQSYEDMNRHEEQLELWAIMLLSLMHTLK</sequence>
<evidence type="ECO:0000256" key="1">
    <source>
        <dbReference type="SAM" id="Coils"/>
    </source>
</evidence>
<evidence type="ECO:0000313" key="3">
    <source>
        <dbReference type="Proteomes" id="UP000479710"/>
    </source>
</evidence>
<dbReference type="AlphaFoldDB" id="A0A6G1CX21"/>
<keyword evidence="1" id="KW-0175">Coiled coil</keyword>
<reference evidence="2 3" key="1">
    <citation type="submission" date="2019-11" db="EMBL/GenBank/DDBJ databases">
        <title>Whole genome sequence of Oryza granulata.</title>
        <authorList>
            <person name="Li W."/>
        </authorList>
    </citation>
    <scope>NUCLEOTIDE SEQUENCE [LARGE SCALE GENOMIC DNA]</scope>
    <source>
        <strain evidence="3">cv. Menghai</strain>
        <tissue evidence="2">Leaf</tissue>
    </source>
</reference>
<proteinExistence type="predicted"/>
<name>A0A6G1CX21_9ORYZ</name>
<gene>
    <name evidence="2" type="ORF">E2562_031751</name>
</gene>
<evidence type="ECO:0000313" key="2">
    <source>
        <dbReference type="EMBL" id="KAF0904073.1"/>
    </source>
</evidence>
<comment type="caution">
    <text evidence="2">The sequence shown here is derived from an EMBL/GenBank/DDBJ whole genome shotgun (WGS) entry which is preliminary data.</text>
</comment>
<feature type="coiled-coil region" evidence="1">
    <location>
        <begin position="18"/>
        <end position="87"/>
    </location>
</feature>
<dbReference type="Proteomes" id="UP000479710">
    <property type="component" value="Unassembled WGS sequence"/>
</dbReference>
<accession>A0A6G1CX21</accession>
<keyword evidence="3" id="KW-1185">Reference proteome</keyword>
<protein>
    <submittedName>
        <fullName evidence="2">Uncharacterized protein</fullName>
    </submittedName>
</protein>
<dbReference type="EMBL" id="SPHZ02000008">
    <property type="protein sequence ID" value="KAF0904073.1"/>
    <property type="molecule type" value="Genomic_DNA"/>
</dbReference>